<dbReference type="EMBL" id="BA000045">
    <property type="protein sequence ID" value="BAC92095.1"/>
    <property type="molecule type" value="Genomic_DNA"/>
</dbReference>
<dbReference type="InParanoid" id="Q7NDS8"/>
<proteinExistence type="predicted"/>
<protein>
    <submittedName>
        <fullName evidence="2">Gll4154 protein</fullName>
    </submittedName>
</protein>
<feature type="chain" id="PRO_5004289088" evidence="1">
    <location>
        <begin position="23"/>
        <end position="113"/>
    </location>
</feature>
<reference evidence="2 3" key="2">
    <citation type="journal article" date="2003" name="DNA Res.">
        <title>Complete genome structure of Gloeobacter violaceus PCC 7421, a cyanobacterium that lacks thylakoids (supplement).</title>
        <authorList>
            <person name="Nakamura Y."/>
            <person name="Kaneko T."/>
            <person name="Sato S."/>
            <person name="Mimuro M."/>
            <person name="Miyashita H."/>
            <person name="Tsuchiya T."/>
            <person name="Sasamoto S."/>
            <person name="Watanabe A."/>
            <person name="Kawashima K."/>
            <person name="Kishida Y."/>
            <person name="Kiyokawa C."/>
            <person name="Kohara M."/>
            <person name="Matsumoto M."/>
            <person name="Matsuno A."/>
            <person name="Nakazaki N."/>
            <person name="Shimpo S."/>
            <person name="Takeuchi C."/>
            <person name="Yamada M."/>
            <person name="Tabata S."/>
        </authorList>
    </citation>
    <scope>NUCLEOTIDE SEQUENCE [LARGE SCALE GENOMIC DNA]</scope>
    <source>
        <strain evidence="3">ATCC 29082 / PCC 7421</strain>
    </source>
</reference>
<keyword evidence="1" id="KW-0732">Signal</keyword>
<sequence length="113" mass="12471">MKKFAVALITAALSFQAIGANAQPRIPTKIFDTVTRTYSEGSIFITVGKEAELYDENGQLLEKLPFKRRVTVGKEGPTVSDYVGENYVLTFDEVRPSLSTAAHYPGAREKQKS</sequence>
<keyword evidence="3" id="KW-1185">Reference proteome</keyword>
<dbReference type="HOGENOM" id="CLU_2129898_0_0_3"/>
<reference evidence="2 3" key="1">
    <citation type="journal article" date="2003" name="DNA Res.">
        <title>Complete genome structure of Gloeobacter violaceus PCC 7421, a cyanobacterium that lacks thylakoids.</title>
        <authorList>
            <person name="Nakamura Y."/>
            <person name="Kaneko T."/>
            <person name="Sato S."/>
            <person name="Mimuro M."/>
            <person name="Miyashita H."/>
            <person name="Tsuchiya T."/>
            <person name="Sasamoto S."/>
            <person name="Watanabe A."/>
            <person name="Kawashima K."/>
            <person name="Kishida Y."/>
            <person name="Kiyokawa C."/>
            <person name="Kohara M."/>
            <person name="Matsumoto M."/>
            <person name="Matsuno A."/>
            <person name="Nakazaki N."/>
            <person name="Shimpo S."/>
            <person name="Takeuchi C."/>
            <person name="Yamada M."/>
            <person name="Tabata S."/>
        </authorList>
    </citation>
    <scope>NUCLEOTIDE SEQUENCE [LARGE SCALE GENOMIC DNA]</scope>
    <source>
        <strain evidence="3">ATCC 29082 / PCC 7421</strain>
    </source>
</reference>
<dbReference type="KEGG" id="gvi:gll4154"/>
<dbReference type="RefSeq" id="WP_011144140.1">
    <property type="nucleotide sequence ID" value="NC_005125.1"/>
</dbReference>
<gene>
    <name evidence="2" type="ordered locus">gll4154</name>
</gene>
<accession>Q7NDS8</accession>
<feature type="signal peptide" evidence="1">
    <location>
        <begin position="1"/>
        <end position="22"/>
    </location>
</feature>
<name>Q7NDS8_GLOVI</name>
<dbReference type="Proteomes" id="UP000000557">
    <property type="component" value="Chromosome"/>
</dbReference>
<evidence type="ECO:0000313" key="3">
    <source>
        <dbReference type="Proteomes" id="UP000000557"/>
    </source>
</evidence>
<organism evidence="2 3">
    <name type="scientific">Gloeobacter violaceus (strain ATCC 29082 / PCC 7421)</name>
    <dbReference type="NCBI Taxonomy" id="251221"/>
    <lineage>
        <taxon>Bacteria</taxon>
        <taxon>Bacillati</taxon>
        <taxon>Cyanobacteriota</taxon>
        <taxon>Cyanophyceae</taxon>
        <taxon>Gloeobacterales</taxon>
        <taxon>Gloeobacteraceae</taxon>
        <taxon>Gloeobacter</taxon>
    </lineage>
</organism>
<evidence type="ECO:0000313" key="2">
    <source>
        <dbReference type="EMBL" id="BAC92095.1"/>
    </source>
</evidence>
<dbReference type="EnsemblBacteria" id="BAC92095">
    <property type="protein sequence ID" value="BAC92095"/>
    <property type="gene ID" value="BAC92095"/>
</dbReference>
<dbReference type="AlphaFoldDB" id="Q7NDS8"/>
<evidence type="ECO:0000256" key="1">
    <source>
        <dbReference type="SAM" id="SignalP"/>
    </source>
</evidence>